<dbReference type="InterPro" id="IPR051156">
    <property type="entry name" value="Mito/Outer_Membr_Metalloprot"/>
</dbReference>
<evidence type="ECO:0000256" key="6">
    <source>
        <dbReference type="ARBA" id="ARBA00023049"/>
    </source>
</evidence>
<comment type="cofactor">
    <cofactor evidence="1">
        <name>Zn(2+)</name>
        <dbReference type="ChEBI" id="CHEBI:29105"/>
    </cofactor>
</comment>
<dbReference type="PANTHER" id="PTHR22726:SF1">
    <property type="entry name" value="METALLOENDOPEPTIDASE OMA1, MITOCHONDRIAL"/>
    <property type="match status" value="1"/>
</dbReference>
<name>A0A2G9YIN3_9BACT</name>
<dbReference type="InterPro" id="IPR001789">
    <property type="entry name" value="Sig_transdc_resp-reg_receiver"/>
</dbReference>
<dbReference type="Gene3D" id="3.40.50.2300">
    <property type="match status" value="1"/>
</dbReference>
<dbReference type="GO" id="GO:0016020">
    <property type="term" value="C:membrane"/>
    <property type="evidence" value="ECO:0007669"/>
    <property type="project" value="TreeGrafter"/>
</dbReference>
<comment type="caution">
    <text evidence="11">The sequence shown here is derived from an EMBL/GenBank/DDBJ whole genome shotgun (WGS) entry which is preliminary data.</text>
</comment>
<dbReference type="InterPro" id="IPR036890">
    <property type="entry name" value="HATPase_C_sf"/>
</dbReference>
<dbReference type="PANTHER" id="PTHR22726">
    <property type="entry name" value="METALLOENDOPEPTIDASE OMA1"/>
    <property type="match status" value="1"/>
</dbReference>
<keyword evidence="8" id="KW-0175">Coiled coil</keyword>
<dbReference type="EMBL" id="PCRK01000114">
    <property type="protein sequence ID" value="PIP19107.1"/>
    <property type="molecule type" value="Genomic_DNA"/>
</dbReference>
<evidence type="ECO:0000313" key="11">
    <source>
        <dbReference type="EMBL" id="PIP19107.1"/>
    </source>
</evidence>
<accession>A0A2G9YIN3</accession>
<feature type="region of interest" description="Disordered" evidence="9">
    <location>
        <begin position="1440"/>
        <end position="1468"/>
    </location>
</feature>
<protein>
    <recommendedName>
        <fullName evidence="10">Response regulatory domain-containing protein</fullName>
    </recommendedName>
</protein>
<evidence type="ECO:0000256" key="9">
    <source>
        <dbReference type="SAM" id="MobiDB-lite"/>
    </source>
</evidence>
<feature type="coiled-coil region" evidence="8">
    <location>
        <begin position="963"/>
        <end position="990"/>
    </location>
</feature>
<dbReference type="SUPFAM" id="SSF55874">
    <property type="entry name" value="ATPase domain of HSP90 chaperone/DNA topoisomerase II/histidine kinase"/>
    <property type="match status" value="1"/>
</dbReference>
<dbReference type="InterPro" id="IPR001915">
    <property type="entry name" value="Peptidase_M48"/>
</dbReference>
<dbReference type="PROSITE" id="PS50110">
    <property type="entry name" value="RESPONSE_REGULATORY"/>
    <property type="match status" value="1"/>
</dbReference>
<evidence type="ECO:0000256" key="4">
    <source>
        <dbReference type="ARBA" id="ARBA00022801"/>
    </source>
</evidence>
<sequence>MKRRFPKIIYFLVCFLLIFEQSGFAQVAGELDLSSHFSRLSSLFTADKFRPLHLRYLSYDNLNNNFKLLLDKGDQLKQLNEPSEINAQIRELLNYFFIGISLPNDSFWVNLRPDSPDNIIDPYLAQTDLGKILLEADLQLKKDTANFTSPQTPEGKDYWNKLYQKAGELFGSENITIPTLTRPWIVPNEIIIRESTDNAYIYKATLKVMLEQDYLKDSTTYNFTDERLKQLNEYSSQLIRETIIPKLTKDINTAKRYAPLRQVYYSLILSQWFKQKFYGKPGLYSHLINKNNLTGLASKAAWSKDTYFQAYQKSFKEGEYNIKEQAYSLGAQTIRNYMSGGIAVTDMASAWKGNIVSASPVRAIPATKNNIGLEVAGSPAAAMPFTIDFKEKDINFSQIVNASLENFDGLLERVIEEISKGKIPVLTEEEKKYLLEKYPELIERLKELGKLLFGQGEEAYQKHAKEYQEIRNKLAILEVALNQILPFDSVKYKRAQNILDKLKMANGFTANYILIVERADVPVLVRPNALAKAEILISIDEKTLDLLSDEALALVLGHELAHLEKRHAEKRLRLYAVYGTNGVLNAEDKEYIEFKLQEQEYEADSLALDYFVQAGFDKDVKAAEEALPFLASLELEHQKANGVDRIWQEKIEKASPQLFEKQRQDSGIQKRGLQIENTHPETADRIVRLKSQWKARPTRVNYPHAEINAQVLQNLLDSNPAVNKTQETEGSGSSPVSAQGMTRRGFLGLLGAAAIVAATPNSVKAALNTLGPAEGKALNTTTSWDEYFNQYEILPGGSVKNEILPRGEIKIVGSKAKMIVNEIIDFTGLEIKGNFEVTAEEYSKEGFGHYLRLKKIILSGENSGIYYTDFKAETLDGKKLTVIFNPSLVAPAMSTQELEDSLKLRNKTLGPAEESLRKAQEFKKSLIGIPEDKQPSRYNLSDEQLWIGFSYKQSGYNEVWVERDDLQSYIDFLTNKVDKLNKEIAVYKNSRIDMYDSLREFVNAQKENGPGVLILGRVIDGWPESYNAQGPFKLNGGRLGTGDVKGYKMVNNLNNRYEYLDIPKVIKEVFPDAALQKAVLSLQEEKLSKSYPANISEGTVFAACAPEESEMSKAYKKYTNLFGSHKQYLQQLYEFSLTNQVFGYLLKSAAGMDLDNKDKDGIPLSFKGKPFTNLDRSFQKTKESNTFLFYMQGGGFYYPLFSSQRQMLNFALRLVNSERNIKVIESFRKAKKQGDLYEVAAEYLRTTIIRQMTHEFVHFVQDQKMNEGQLQAIIQGLKDKFPDLVERLNQRYGTQSYIAAIFGGLSGDKLNIMGKETMAFLIAELGADRPGFLLSDKNEKYIREVVDFLQNQKLLPDNFRLASGYFNKAELPMVAQGEGLVLCSNINNLIAASSAVSSPVSDQEIMSRRDFLKKAAIAAAGMALNSTAAEAFELAAARSKQKPQPKITKQPEISKQPEPKEQVKSPYEIPVDDPSYVSKLQAGILSNLKLTNQLEELLKTTPLTIESLIKYAEYSNSKNNINFIKSAYALLNKEGLYSSGKKQYRVLLIPDLKKNSGQAIVLEDLDIIVIGREAFLGLGREITIKWLAVRILQEVTRANENAKGKIFLENEIRVHKDTLDAMKRIGGMPRECVVTEENFLHAFNSIVNNKENKESVLYAFGVNNLERIGYDEDIKITARQGQDNPRKVGIIVVALKTKERSITFGITPDGMLGGVTKEWLKGVETNSLFIIQRDFLADLSKGSPIALSGLNAEDSIGASSAVYKANVAIDVLKRIGLSEDTINVLFGLGAEKLKVIPIIELSAKNQEKSLLVVEDSKTMQEMKTKYNIKEDINFPAIFIGDAKIIDDPQSAVFLIHSLTLLLNNGNANDYSKGELIANEIITFQLLNPRLSFADYIKKRFNGSVPNFDVETLKNYIKIQVERGNYNLGLLYMLWNVALAHNDSLILSPGKEQISEIKKELLLQWKLKIKENNNANVFEGARNIVKDFGLNSLPERDFNTELTKIFEKGAKNTTEILDRTLTEYRYRHEKWGLMKLSSEVNAVTELYFPNESRPSLLVTLRTGYKFRLNNEDNVAYEQEFVVIDGSTNSVEAIYIRDMSSIAQERYVALDLSLVDSVLFDLAQKKTKEIQEDAIIGLQRYFNHSISPAFSIVPLFAYGFNKNNEKAVIEIISDSIVLKYIFSKILNAESNILLGGNNLIFDKAQAKLLDENWDELKYSRIYSKPSKAYFINKNKERIEIASSEGVSIEMFYPFAHEVGHCVYERVKALSPAALIEIIDILKSLYPEFWDKLYGQREHELFADVIDALARMKKGTVPEIRMRAPVYKEAVLILVDAGILPVEILNMADFKMKSSSPVSKEQSAVSPITADELAAQLFKQDIHFDFMQGIAQRWSGKSIWSEPTISNIPVSIEIGRVKFNELELKVLANHIENRYFLILRLHSSNGILSITINDKDSSIKVDIPQKLLNVMRLSGIPAEEIAGLIQKGIEEIDARRSALSSAQNYEAELRQDLLAAIQGSGLESETREILSAERLLNQIRNGEKKEDGYNQGEYVVWHGYSHVVNNTIEAVKAMLRLKKEIPDIPDRAVILTAIAGILHDAGYYIEDKDFKTIKVNHEGESKAVVDKYASQLGLSTGDAALVSLIISATQADIAPEFWETGTLKKIIEGKATQEEKDYLSKLIDFGKIQGIDVNNIKDLYLVLGVIYGAKILAALDIWDTRKDAVDRIGDLRKEFLEDQARLEKYLKINDEAEFIEIKSKSKDAEFLPRKAAEKGIPADKFKAAVAEINKLVIKNSDSEQIAGTEDFYNWFADKRVAGLLGNEWDKLISPEAKARLAFTRVVVREANKRLSEKGTLSPVDIKDIEKQVAREQGVQVLSLPAFSAIGQVNAASSAVQAGTRLKILLLEDESGFIELFEEVFGQNYDITVTRNAQEGFDIITNPQSHFDLAIFDVNMPSAPGSEVKSGLDLAEKVKGMNFTFPIVIRTASIAGDVTNRIKGLLSDKVIEEVWRKPSSLDELKTKMKSLTEKINPSGSPMASSAIGLKAEGTIMPFEYKVEIPVNISSFSGNEETFLSLKSDFERQKAELKKELLAKGLPEKFYFILDESLKNSWDAVVSYYDTGLNLAKPQGYKGNIKVEIITQNNQVRFRVMDNGPGPGNGAITSHKRGNNLYFGGLSLAGAVLDQRRDNYYDLSIQRPRRIAERGETETSFQIPVRYLDINRASNNYQSPVLSDKGGIDFRSLPAVVQPMPVFQGQLPGGKIPVIPLAELDNEWKQVENMLNAGIIPSSDRLKIYLQSCYQKQDLNPDINKVLSCIADMLRLEEEQAASTDLSLKEILKLLESDKPAAEMQFALAQIMVQEKAPKVL</sequence>
<dbReference type="GO" id="GO:0046872">
    <property type="term" value="F:metal ion binding"/>
    <property type="evidence" value="ECO:0007669"/>
    <property type="project" value="UniProtKB-KW"/>
</dbReference>
<keyword evidence="4" id="KW-0378">Hydrolase</keyword>
<gene>
    <name evidence="11" type="ORF">COX41_04660</name>
</gene>
<keyword evidence="6" id="KW-0482">Metalloprotease</keyword>
<dbReference type="GO" id="GO:0000160">
    <property type="term" value="P:phosphorelay signal transduction system"/>
    <property type="evidence" value="ECO:0007669"/>
    <property type="project" value="InterPro"/>
</dbReference>
<evidence type="ECO:0000256" key="3">
    <source>
        <dbReference type="ARBA" id="ARBA00022723"/>
    </source>
</evidence>
<evidence type="ECO:0000259" key="10">
    <source>
        <dbReference type="PROSITE" id="PS50110"/>
    </source>
</evidence>
<dbReference type="Gene3D" id="3.30.2010.10">
    <property type="entry name" value="Metalloproteases ('zincins'), catalytic domain"/>
    <property type="match status" value="1"/>
</dbReference>
<feature type="domain" description="Response regulatory" evidence="10">
    <location>
        <begin position="2899"/>
        <end position="3024"/>
    </location>
</feature>
<evidence type="ECO:0000256" key="5">
    <source>
        <dbReference type="ARBA" id="ARBA00022833"/>
    </source>
</evidence>
<evidence type="ECO:0000256" key="7">
    <source>
        <dbReference type="PROSITE-ProRule" id="PRU00169"/>
    </source>
</evidence>
<dbReference type="SUPFAM" id="SSF52172">
    <property type="entry name" value="CheY-like"/>
    <property type="match status" value="1"/>
</dbReference>
<keyword evidence="7" id="KW-0597">Phosphoprotein</keyword>
<keyword evidence="5" id="KW-0862">Zinc</keyword>
<proteinExistence type="predicted"/>
<dbReference type="Proteomes" id="UP000231292">
    <property type="component" value="Unassembled WGS sequence"/>
</dbReference>
<evidence type="ECO:0000256" key="2">
    <source>
        <dbReference type="ARBA" id="ARBA00022670"/>
    </source>
</evidence>
<evidence type="ECO:0000256" key="1">
    <source>
        <dbReference type="ARBA" id="ARBA00001947"/>
    </source>
</evidence>
<evidence type="ECO:0000313" key="12">
    <source>
        <dbReference type="Proteomes" id="UP000231292"/>
    </source>
</evidence>
<keyword evidence="2" id="KW-0645">Protease</keyword>
<dbReference type="SMART" id="SM00448">
    <property type="entry name" value="REC"/>
    <property type="match status" value="1"/>
</dbReference>
<reference evidence="11 12" key="1">
    <citation type="submission" date="2017-09" db="EMBL/GenBank/DDBJ databases">
        <title>Depth-based differentiation of microbial function through sediment-hosted aquifers and enrichment of novel symbionts in the deep terrestrial subsurface.</title>
        <authorList>
            <person name="Probst A.J."/>
            <person name="Ladd B."/>
            <person name="Jarett J.K."/>
            <person name="Geller-Mcgrath D.E."/>
            <person name="Sieber C.M."/>
            <person name="Emerson J.B."/>
            <person name="Anantharaman K."/>
            <person name="Thomas B.C."/>
            <person name="Malmstrom R."/>
            <person name="Stieglmeier M."/>
            <person name="Klingl A."/>
            <person name="Woyke T."/>
            <person name="Ryan C.M."/>
            <person name="Banfield J.F."/>
        </authorList>
    </citation>
    <scope>NUCLEOTIDE SEQUENCE [LARGE SCALE GENOMIC DNA]</scope>
    <source>
        <strain evidence="11">CG23_combo_of_CG06-09_8_20_14_all_41_10</strain>
    </source>
</reference>
<feature type="compositionally biased region" description="Low complexity" evidence="9">
    <location>
        <begin position="1440"/>
        <end position="1451"/>
    </location>
</feature>
<dbReference type="GO" id="GO:0051603">
    <property type="term" value="P:proteolysis involved in protein catabolic process"/>
    <property type="evidence" value="ECO:0007669"/>
    <property type="project" value="TreeGrafter"/>
</dbReference>
<dbReference type="NCBIfam" id="TIGR01409">
    <property type="entry name" value="TAT_signal_seq"/>
    <property type="match status" value="1"/>
</dbReference>
<evidence type="ECO:0000256" key="8">
    <source>
        <dbReference type="SAM" id="Coils"/>
    </source>
</evidence>
<dbReference type="Pfam" id="PF01435">
    <property type="entry name" value="Peptidase_M48"/>
    <property type="match status" value="1"/>
</dbReference>
<organism evidence="11 12">
    <name type="scientific">Candidatus Sherwoodlollariibacterium unditelluris</name>
    <dbReference type="NCBI Taxonomy" id="1974757"/>
    <lineage>
        <taxon>Bacteria</taxon>
        <taxon>Pseudomonadati</taxon>
        <taxon>Candidatus Omnitrophota</taxon>
        <taxon>Candidatus Sherwoodlollariibacterium</taxon>
    </lineage>
</organism>
<keyword evidence="3" id="KW-0479">Metal-binding</keyword>
<feature type="modified residue" description="4-aspartylphosphate" evidence="7">
    <location>
        <position position="2949"/>
    </location>
</feature>
<dbReference type="InterPro" id="IPR019546">
    <property type="entry name" value="TAT_signal_bac_arc"/>
</dbReference>
<dbReference type="GO" id="GO:0004222">
    <property type="term" value="F:metalloendopeptidase activity"/>
    <property type="evidence" value="ECO:0007669"/>
    <property type="project" value="InterPro"/>
</dbReference>
<dbReference type="InterPro" id="IPR011006">
    <property type="entry name" value="CheY-like_superfamily"/>
</dbReference>